<dbReference type="SUPFAM" id="SSF52540">
    <property type="entry name" value="P-loop containing nucleoside triphosphate hydrolases"/>
    <property type="match status" value="1"/>
</dbReference>
<dbReference type="Gene3D" id="3.30.200.20">
    <property type="entry name" value="Phosphorylase Kinase, domain 1"/>
    <property type="match status" value="1"/>
</dbReference>
<dbReference type="InterPro" id="IPR008271">
    <property type="entry name" value="Ser/Thr_kinase_AS"/>
</dbReference>
<accession>A0A226DVD4</accession>
<evidence type="ECO:0000256" key="8">
    <source>
        <dbReference type="ARBA" id="ARBA00037982"/>
    </source>
</evidence>
<sequence length="1389" mass="157208">MTTPLSPWTTHSQLVFIPPQINKGGFGTVYKARDAVDKCHYAIKQICIAKALPHLNYDVNLLLQEVELLQHINHPNIVRYHTSWLEGPDSQNILNDALRFPSSPSSTASIVSPNNFLFVQMELCDTTLKAVIERDEFDLAAEIPEMILQLCKALVAIHDMNIVHRDLKPDNIFLAKNLWKIGDFGLSRRIADQENSSDLLPVAGCVPYRCPDVGCSKKSDVYTLALVLAEVLYATVKGEKVAFNTKKVMEIVKCLDDKFSEECGIILEMLNHEREFRINSDLVYAKFKELYGKVPVQVECVDTGVEIEVKFSDFIVLSQGGEAISKLIFEKHHPVVEKWDRVLSIMKLKESKKIANLIDLKYDKQIIVSETMKVWITETGANATFARLVCIFKQCKFLALADHLATQVGHIRRRNKSNPVHDGIWFEVRKPVSNFTGRIQKLETIHSLILDTFFNPDCQQYIIIAGLGGVGKSDLVRKYAQDNYSFFDGNVIWITAENSLSMSTSFKKLATKLNPNFQSTDSKPISEYVDFVYNYFKDCAVLFIFDNANSLRDDDDGIFAFLPNNLPPDAIFPNIILTTRNRDIISSMDNSVKLLNLDVLEDRETHDFITNSLTTNPESHDVSKLGQTLENLPLALQQAVAYIREEHKIRQKLGTTFSISEYITLFQNMSQQLLDFPLPLNSTSNSYEKTTFITWKITFEKIGQHEIYGELAIYIMSLLAYLSPDSIWGSMIFEISKPYAEICQEAGVSKKKLPYADTEEDKTLLLHNVVGHTLYLIEQYSMCRFNQEYEIYIHRLVQHVMRLHIRKDGGEFHILDELLQYFKQKYKKHIAIVETNHAVSCWEHGLNSQNLDELLNKHSHLVHSISMDLSMCLLDIKSAIEFQENSIPKLQQVLGPVHDDVYNLKTSYAADLEVAGNFKAALTLRLEICNDFSAIFPASDWKRILPQLDLARTYTVLGKLDESHNILTELSEITKSSQSDTSDYCNIHTITQLQFSVGDNLEKKLQFDAAIAVYQNLLELLQKSTTEDVDLLMLNTKSKLAKVLRSKKKYPEAVTLCDEVTIKCTEKYGPFNPIGTGAKRMMAYIYQDQGDFFKASAIFRDVLLIERRKNETTLPAKPDNIATIRSGEYITWNNLAWAEMKLGNCKGGLEICDELLKALDTSFGEDSPTALLTQHTKAHASQEGGEFEQALSLHRKIFAKRVEMFGKRDYCTASSSFGIAMALRSLGKPREAMELLKGVLKIQQDQLGPLHLSTLETQTNIACTLPSCEVNKNVVVAKLTEICEFLQTAGALRNNHPLVLQAKHGLAESLRESGRVEESLKIYEEICTLSKQLMGADHPIVWTRVHNRNAIRAQITGENDAVDDLTVGNLSICEPVGNLNTVANHQHYN</sequence>
<dbReference type="EC" id="2.7.11.1" evidence="1"/>
<dbReference type="OrthoDB" id="8123811at2759"/>
<reference evidence="12 13" key="1">
    <citation type="submission" date="2015-12" db="EMBL/GenBank/DDBJ databases">
        <title>The genome of Folsomia candida.</title>
        <authorList>
            <person name="Faddeeva A."/>
            <person name="Derks M.F."/>
            <person name="Anvar Y."/>
            <person name="Smit S."/>
            <person name="Van Straalen N."/>
            <person name="Roelofs D."/>
        </authorList>
    </citation>
    <scope>NUCLEOTIDE SEQUENCE [LARGE SCALE GENOMIC DNA]</scope>
    <source>
        <strain evidence="12 13">VU population</strain>
        <tissue evidence="12">Whole body</tissue>
    </source>
</reference>
<comment type="similarity">
    <text evidence="8">Belongs to the protein kinase superfamily. Ser/Thr protein kinase family. GCN2 subfamily.</text>
</comment>
<comment type="catalytic activity">
    <reaction evidence="9">
        <text>L-threonyl-[protein] + ATP = O-phospho-L-threonyl-[protein] + ADP + H(+)</text>
        <dbReference type="Rhea" id="RHEA:46608"/>
        <dbReference type="Rhea" id="RHEA-COMP:11060"/>
        <dbReference type="Rhea" id="RHEA-COMP:11605"/>
        <dbReference type="ChEBI" id="CHEBI:15378"/>
        <dbReference type="ChEBI" id="CHEBI:30013"/>
        <dbReference type="ChEBI" id="CHEBI:30616"/>
        <dbReference type="ChEBI" id="CHEBI:61977"/>
        <dbReference type="ChEBI" id="CHEBI:456216"/>
        <dbReference type="EC" id="2.7.11.1"/>
    </reaction>
    <physiologicalReaction direction="left-to-right" evidence="9">
        <dbReference type="Rhea" id="RHEA:46609"/>
    </physiologicalReaction>
</comment>
<dbReference type="GO" id="GO:0005737">
    <property type="term" value="C:cytoplasm"/>
    <property type="evidence" value="ECO:0007669"/>
    <property type="project" value="TreeGrafter"/>
</dbReference>
<keyword evidence="2" id="KW-0723">Serine/threonine-protein kinase</keyword>
<dbReference type="SUPFAM" id="SSF48452">
    <property type="entry name" value="TPR-like"/>
    <property type="match status" value="2"/>
</dbReference>
<evidence type="ECO:0000313" key="12">
    <source>
        <dbReference type="EMBL" id="OXA48661.1"/>
    </source>
</evidence>
<evidence type="ECO:0000313" key="13">
    <source>
        <dbReference type="Proteomes" id="UP000198287"/>
    </source>
</evidence>
<evidence type="ECO:0000256" key="1">
    <source>
        <dbReference type="ARBA" id="ARBA00012513"/>
    </source>
</evidence>
<dbReference type="InterPro" id="IPR011009">
    <property type="entry name" value="Kinase-like_dom_sf"/>
</dbReference>
<evidence type="ECO:0000256" key="7">
    <source>
        <dbReference type="ARBA" id="ARBA00023193"/>
    </source>
</evidence>
<dbReference type="InterPro" id="IPR027417">
    <property type="entry name" value="P-loop_NTPase"/>
</dbReference>
<keyword evidence="5 12" id="KW-0418">Kinase</keyword>
<dbReference type="SMART" id="SM00220">
    <property type="entry name" value="S_TKc"/>
    <property type="match status" value="1"/>
</dbReference>
<dbReference type="Proteomes" id="UP000198287">
    <property type="component" value="Unassembled WGS sequence"/>
</dbReference>
<dbReference type="InterPro" id="IPR000719">
    <property type="entry name" value="Prot_kinase_dom"/>
</dbReference>
<comment type="catalytic activity">
    <reaction evidence="10">
        <text>L-seryl-[protein] + ATP = O-phospho-L-seryl-[protein] + ADP + H(+)</text>
        <dbReference type="Rhea" id="RHEA:17989"/>
        <dbReference type="Rhea" id="RHEA-COMP:9863"/>
        <dbReference type="Rhea" id="RHEA-COMP:11604"/>
        <dbReference type="ChEBI" id="CHEBI:15378"/>
        <dbReference type="ChEBI" id="CHEBI:29999"/>
        <dbReference type="ChEBI" id="CHEBI:30616"/>
        <dbReference type="ChEBI" id="CHEBI:83421"/>
        <dbReference type="ChEBI" id="CHEBI:456216"/>
        <dbReference type="EC" id="2.7.11.1"/>
    </reaction>
    <physiologicalReaction direction="left-to-right" evidence="10">
        <dbReference type="Rhea" id="RHEA:17990"/>
    </physiologicalReaction>
</comment>
<dbReference type="PANTHER" id="PTHR11042">
    <property type="entry name" value="EUKARYOTIC TRANSLATION INITIATION FACTOR 2-ALPHA KINASE EIF2-ALPHA KINASE -RELATED"/>
    <property type="match status" value="1"/>
</dbReference>
<dbReference type="SMART" id="SM00028">
    <property type="entry name" value="TPR"/>
    <property type="match status" value="6"/>
</dbReference>
<keyword evidence="3" id="KW-0808">Transferase</keyword>
<dbReference type="PANTHER" id="PTHR11042:SF160">
    <property type="entry name" value="EUKARYOTIC TRANSLATION INITIATION FACTOR 2-ALPHA KINASE 1"/>
    <property type="match status" value="1"/>
</dbReference>
<dbReference type="Gene3D" id="1.10.510.10">
    <property type="entry name" value="Transferase(Phosphotransferase) domain 1"/>
    <property type="match status" value="1"/>
</dbReference>
<dbReference type="Pfam" id="PF00069">
    <property type="entry name" value="Pkinase"/>
    <property type="match status" value="1"/>
</dbReference>
<dbReference type="InterPro" id="IPR019734">
    <property type="entry name" value="TPR_rpt"/>
</dbReference>
<dbReference type="InterPro" id="IPR011990">
    <property type="entry name" value="TPR-like_helical_dom_sf"/>
</dbReference>
<keyword evidence="13" id="KW-1185">Reference proteome</keyword>
<keyword evidence="4" id="KW-0547">Nucleotide-binding</keyword>
<evidence type="ECO:0000256" key="10">
    <source>
        <dbReference type="ARBA" id="ARBA00048977"/>
    </source>
</evidence>
<evidence type="ECO:0000256" key="2">
    <source>
        <dbReference type="ARBA" id="ARBA00022527"/>
    </source>
</evidence>
<keyword evidence="6" id="KW-0067">ATP-binding</keyword>
<evidence type="ECO:0000256" key="5">
    <source>
        <dbReference type="ARBA" id="ARBA00022777"/>
    </source>
</evidence>
<dbReference type="SUPFAM" id="SSF56112">
    <property type="entry name" value="Protein kinase-like (PK-like)"/>
    <property type="match status" value="1"/>
</dbReference>
<organism evidence="12 13">
    <name type="scientific">Folsomia candida</name>
    <name type="common">Springtail</name>
    <dbReference type="NCBI Taxonomy" id="158441"/>
    <lineage>
        <taxon>Eukaryota</taxon>
        <taxon>Metazoa</taxon>
        <taxon>Ecdysozoa</taxon>
        <taxon>Arthropoda</taxon>
        <taxon>Hexapoda</taxon>
        <taxon>Collembola</taxon>
        <taxon>Entomobryomorpha</taxon>
        <taxon>Isotomoidea</taxon>
        <taxon>Isotomidae</taxon>
        <taxon>Proisotominae</taxon>
        <taxon>Folsomia</taxon>
    </lineage>
</organism>
<evidence type="ECO:0000256" key="4">
    <source>
        <dbReference type="ARBA" id="ARBA00022741"/>
    </source>
</evidence>
<dbReference type="InterPro" id="IPR050339">
    <property type="entry name" value="CC_SR_Kinase"/>
</dbReference>
<dbReference type="GO" id="GO:0043531">
    <property type="term" value="F:ADP binding"/>
    <property type="evidence" value="ECO:0007669"/>
    <property type="project" value="InterPro"/>
</dbReference>
<dbReference type="EMBL" id="LNIX01000011">
    <property type="protein sequence ID" value="OXA48661.1"/>
    <property type="molecule type" value="Genomic_DNA"/>
</dbReference>
<evidence type="ECO:0000256" key="3">
    <source>
        <dbReference type="ARBA" id="ARBA00022679"/>
    </source>
</evidence>
<dbReference type="Gene3D" id="3.40.50.300">
    <property type="entry name" value="P-loop containing nucleotide triphosphate hydrolases"/>
    <property type="match status" value="1"/>
</dbReference>
<proteinExistence type="inferred from homology"/>
<dbReference type="PROSITE" id="PS00108">
    <property type="entry name" value="PROTEIN_KINASE_ST"/>
    <property type="match status" value="1"/>
</dbReference>
<protein>
    <recommendedName>
        <fullName evidence="1">non-specific serine/threonine protein kinase</fullName>
        <ecNumber evidence="1">2.7.11.1</ecNumber>
    </recommendedName>
</protein>
<dbReference type="PROSITE" id="PS50011">
    <property type="entry name" value="PROTEIN_KINASE_DOM"/>
    <property type="match status" value="1"/>
</dbReference>
<dbReference type="GO" id="GO:0005634">
    <property type="term" value="C:nucleus"/>
    <property type="evidence" value="ECO:0007669"/>
    <property type="project" value="TreeGrafter"/>
</dbReference>
<gene>
    <name evidence="12" type="ORF">Fcan01_16523</name>
</gene>
<dbReference type="Gene3D" id="1.25.40.10">
    <property type="entry name" value="Tetratricopeptide repeat domain"/>
    <property type="match status" value="4"/>
</dbReference>
<dbReference type="GO" id="GO:0005524">
    <property type="term" value="F:ATP binding"/>
    <property type="evidence" value="ECO:0007669"/>
    <property type="project" value="UniProtKB-KW"/>
</dbReference>
<feature type="domain" description="Protein kinase" evidence="11">
    <location>
        <begin position="15"/>
        <end position="291"/>
    </location>
</feature>
<name>A0A226DVD4_FOLCA</name>
<comment type="caution">
    <text evidence="12">The sequence shown here is derived from an EMBL/GenBank/DDBJ whole genome shotgun (WGS) entry which is preliminary data.</text>
</comment>
<dbReference type="InterPro" id="IPR002182">
    <property type="entry name" value="NB-ARC"/>
</dbReference>
<keyword evidence="7" id="KW-0652">Protein synthesis inhibitor</keyword>
<dbReference type="GO" id="GO:0004694">
    <property type="term" value="F:eukaryotic translation initiation factor 2alpha kinase activity"/>
    <property type="evidence" value="ECO:0007669"/>
    <property type="project" value="TreeGrafter"/>
</dbReference>
<dbReference type="GO" id="GO:0017148">
    <property type="term" value="P:negative regulation of translation"/>
    <property type="evidence" value="ECO:0007669"/>
    <property type="project" value="UniProtKB-KW"/>
</dbReference>
<evidence type="ECO:0000256" key="6">
    <source>
        <dbReference type="ARBA" id="ARBA00022840"/>
    </source>
</evidence>
<evidence type="ECO:0000256" key="9">
    <source>
        <dbReference type="ARBA" id="ARBA00048659"/>
    </source>
</evidence>
<dbReference type="Pfam" id="PF00931">
    <property type="entry name" value="NB-ARC"/>
    <property type="match status" value="1"/>
</dbReference>
<evidence type="ECO:0000259" key="11">
    <source>
        <dbReference type="PROSITE" id="PS50011"/>
    </source>
</evidence>
<dbReference type="Pfam" id="PF13374">
    <property type="entry name" value="TPR_10"/>
    <property type="match status" value="1"/>
</dbReference>